<organism evidence="2 5">
    <name type="scientific">Natrarchaeobaculum sulfurireducens</name>
    <dbReference type="NCBI Taxonomy" id="2044521"/>
    <lineage>
        <taxon>Archaea</taxon>
        <taxon>Methanobacteriati</taxon>
        <taxon>Methanobacteriota</taxon>
        <taxon>Stenosarchaea group</taxon>
        <taxon>Halobacteria</taxon>
        <taxon>Halobacteriales</taxon>
        <taxon>Natrialbaceae</taxon>
        <taxon>Natrarchaeobaculum</taxon>
    </lineage>
</organism>
<accession>A0A346PP52</accession>
<reference evidence="4" key="2">
    <citation type="submission" date="2018-02" db="EMBL/GenBank/DDBJ databases">
        <title>Phenotypic and genomic properties of facultatively anaerobic sulfur-reducing natronoarchaea from hypersaline soda lakes.</title>
        <authorList>
            <person name="Sorokin D.Y."/>
            <person name="Kublanov I.V."/>
            <person name="Roman P."/>
            <person name="Sinninghe Damste J.S."/>
            <person name="Golyshin P.N."/>
            <person name="Rojo D."/>
            <person name="Ciordia S."/>
            <person name="Mena M.D.C."/>
            <person name="Ferrer M."/>
            <person name="Messina E."/>
            <person name="Smedile F."/>
            <person name="La Spada G."/>
            <person name="La Cono V."/>
            <person name="Yakimov M.M."/>
        </authorList>
    </citation>
    <scope>NUCLEOTIDE SEQUENCE [LARGE SCALE GENOMIC DNA]</scope>
    <source>
        <strain evidence="4">AArc-Mg</strain>
    </source>
</reference>
<name>A0A346PGK6_9EURY</name>
<dbReference type="KEGG" id="nan:AArc1_2336"/>
<gene>
    <name evidence="2" type="ORF">AArc1_2336</name>
    <name evidence="3" type="ORF">AArcMg_1281</name>
</gene>
<evidence type="ECO:0000256" key="1">
    <source>
        <dbReference type="SAM" id="MobiDB-lite"/>
    </source>
</evidence>
<evidence type="ECO:0000313" key="3">
    <source>
        <dbReference type="EMBL" id="AXR81297.1"/>
    </source>
</evidence>
<proteinExistence type="predicted"/>
<dbReference type="EMBL" id="CP024047">
    <property type="protein sequence ID" value="AXR78651.1"/>
    <property type="molecule type" value="Genomic_DNA"/>
</dbReference>
<reference evidence="2" key="3">
    <citation type="journal article" date="2019" name="Int. J. Syst. Evol. Microbiol.">
        <title>Natronolimnobius sulfurireducens sp. nov. and Halalkaliarchaeum desulfuricum gen. nov., sp. nov., the first sulfur-respiring alkaliphilic haloarchaea from hypersaline alkaline lakes.</title>
        <authorList>
            <person name="Sorokin D.Y."/>
            <person name="Yakimov M."/>
            <person name="Messina E."/>
            <person name="Merkel A.Y."/>
            <person name="Bale N.J."/>
            <person name="Sinninghe Damste J.S."/>
        </authorList>
    </citation>
    <scope>NUCLEOTIDE SEQUENCE</scope>
    <source>
        <strain evidence="3">AArc-Mg</strain>
        <strain evidence="2">AArc1</strain>
    </source>
</reference>
<sequence>MAHRAVESDGNGRSRRSSPLRIRAITGDGMVVIADVVEALFAGSDGRYYTDWQVRRKTKSERWRRCLSQHDGHDPVRLLVAVDETDLLLLTRVDPETLPRGFEIRIESECARVVRSRGMAPDESRLRPSSGWESEGSDRESPTRGGSTGPG</sequence>
<accession>A0A346PGK6</accession>
<protein>
    <submittedName>
        <fullName evidence="2">Uncharacterized protein</fullName>
    </submittedName>
</protein>
<dbReference type="Proteomes" id="UP000258707">
    <property type="component" value="Chromosome"/>
</dbReference>
<reference evidence="5" key="1">
    <citation type="submission" date="2017-10" db="EMBL/GenBank/DDBJ databases">
        <title>Phenotypic and genomic properties of facultatively anaerobic sulfur-reducing natronoarchaea from hypersaline soda lakes.</title>
        <authorList>
            <person name="Sorokin D.Y."/>
            <person name="Kublanov I.V."/>
            <person name="Roman P."/>
            <person name="Sinninghe Damste J.S."/>
            <person name="Golyshin P.N."/>
            <person name="Rojo D."/>
            <person name="Ciordia S."/>
            <person name="Mena Md.C."/>
            <person name="Ferrer M."/>
            <person name="Messina E."/>
            <person name="Smedile F."/>
            <person name="La Spada G."/>
            <person name="La Cono V."/>
            <person name="Yakimov M.M."/>
        </authorList>
    </citation>
    <scope>NUCLEOTIDE SEQUENCE [LARGE SCALE GENOMIC DNA]</scope>
    <source>
        <strain evidence="5">AArc1</strain>
    </source>
</reference>
<keyword evidence="4" id="KW-1185">Reference proteome</keyword>
<evidence type="ECO:0000313" key="5">
    <source>
        <dbReference type="Proteomes" id="UP000258707"/>
    </source>
</evidence>
<feature type="region of interest" description="Disordered" evidence="1">
    <location>
        <begin position="116"/>
        <end position="151"/>
    </location>
</feature>
<dbReference type="KEGG" id="nag:AArcMg_1281"/>
<dbReference type="Proteomes" id="UP000258613">
    <property type="component" value="Chromosome"/>
</dbReference>
<evidence type="ECO:0000313" key="4">
    <source>
        <dbReference type="Proteomes" id="UP000258613"/>
    </source>
</evidence>
<evidence type="ECO:0000313" key="2">
    <source>
        <dbReference type="EMBL" id="AXR78651.1"/>
    </source>
</evidence>
<dbReference type="AlphaFoldDB" id="A0A346PGK6"/>
<dbReference type="EMBL" id="CP027033">
    <property type="protein sequence ID" value="AXR81297.1"/>
    <property type="molecule type" value="Genomic_DNA"/>
</dbReference>